<organism evidence="1 2">
    <name type="scientific">Enterobacillus tribolii</name>
    <dbReference type="NCBI Taxonomy" id="1487935"/>
    <lineage>
        <taxon>Bacteria</taxon>
        <taxon>Pseudomonadati</taxon>
        <taxon>Pseudomonadota</taxon>
        <taxon>Gammaproteobacteria</taxon>
        <taxon>Enterobacterales</taxon>
        <taxon>Hafniaceae</taxon>
        <taxon>Enterobacillus</taxon>
    </lineage>
</organism>
<dbReference type="EMBL" id="QRAP01000001">
    <property type="protein sequence ID" value="RDK97083.1"/>
    <property type="molecule type" value="Genomic_DNA"/>
</dbReference>
<accession>A0A370R3T4</accession>
<proteinExistence type="predicted"/>
<comment type="caution">
    <text evidence="1">The sequence shown here is derived from an EMBL/GenBank/DDBJ whole genome shotgun (WGS) entry which is preliminary data.</text>
</comment>
<protein>
    <submittedName>
        <fullName evidence="1">Uncharacterized protein</fullName>
    </submittedName>
</protein>
<reference evidence="1 2" key="1">
    <citation type="submission" date="2018-07" db="EMBL/GenBank/DDBJ databases">
        <title>Genomic Encyclopedia of Type Strains, Phase IV (KMG-IV): sequencing the most valuable type-strain genomes for metagenomic binning, comparative biology and taxonomic classification.</title>
        <authorList>
            <person name="Goeker M."/>
        </authorList>
    </citation>
    <scope>NUCLEOTIDE SEQUENCE [LARGE SCALE GENOMIC DNA]</scope>
    <source>
        <strain evidence="1 2">DSM 103736</strain>
    </source>
</reference>
<name>A0A370R3T4_9GAMM</name>
<evidence type="ECO:0000313" key="1">
    <source>
        <dbReference type="EMBL" id="RDK97083.1"/>
    </source>
</evidence>
<evidence type="ECO:0000313" key="2">
    <source>
        <dbReference type="Proteomes" id="UP000254848"/>
    </source>
</evidence>
<dbReference type="Proteomes" id="UP000254848">
    <property type="component" value="Unassembled WGS sequence"/>
</dbReference>
<keyword evidence="2" id="KW-1185">Reference proteome</keyword>
<dbReference type="AlphaFoldDB" id="A0A370R3T4"/>
<gene>
    <name evidence="1" type="ORF">C8D90_101528</name>
</gene>
<dbReference type="RefSeq" id="WP_115456839.1">
    <property type="nucleotide sequence ID" value="NZ_QRAP01000001.1"/>
</dbReference>
<sequence length="118" mass="13878">MALKIALDMQKIDLIARHFGHPFDRNNVSQDNRYRPDNPSDVIEMVYAWIEVAHKNSEFWQESDVEQNIGHILNVLNFGPWAETSPDPRYWVNLVNKTKGEVFEILGENYRKSLNPYM</sequence>